<protein>
    <submittedName>
        <fullName evidence="2">Uncharacterized protein</fullName>
    </submittedName>
</protein>
<dbReference type="EMBL" id="QLNT01000023">
    <property type="protein sequence ID" value="KAF3060554.1"/>
    <property type="molecule type" value="Genomic_DNA"/>
</dbReference>
<evidence type="ECO:0000313" key="3">
    <source>
        <dbReference type="Proteomes" id="UP000801864"/>
    </source>
</evidence>
<keyword evidence="1" id="KW-0175">Coiled coil</keyword>
<gene>
    <name evidence="2" type="ORF">CFAM422_011330</name>
</gene>
<comment type="caution">
    <text evidence="2">The sequence shown here is derived from an EMBL/GenBank/DDBJ whole genome shotgun (WGS) entry which is preliminary data.</text>
</comment>
<accession>A0A9P5C7N4</accession>
<feature type="coiled-coil region" evidence="1">
    <location>
        <begin position="14"/>
        <end position="55"/>
    </location>
</feature>
<proteinExistence type="predicted"/>
<reference evidence="2 3" key="1">
    <citation type="submission" date="2018-06" db="EMBL/GenBank/DDBJ databases">
        <title>Genome analysis of cellulolytic fungus Trichoderma lentiforme CFAM-422.</title>
        <authorList>
            <person name="Steindorff A.S."/>
            <person name="Formighieri E.F."/>
            <person name="Midorikawa G.E.O."/>
            <person name="Tamietti M.S."/>
            <person name="Ramos E.Z."/>
            <person name="Silva A.S."/>
            <person name="Bon E.P.S."/>
            <person name="Mendes T.D."/>
            <person name="Damaso M.C.T."/>
            <person name="Favaro L.C.L."/>
        </authorList>
    </citation>
    <scope>NUCLEOTIDE SEQUENCE [LARGE SCALE GENOMIC DNA]</scope>
    <source>
        <strain evidence="2 3">CFAM-422</strain>
    </source>
</reference>
<sequence>MISQITLISQYQSLATQIKRSSETKERIMQLEAENRALKQELSAMRARMQKLVHEILTIRRMK</sequence>
<dbReference type="Proteomes" id="UP000801864">
    <property type="component" value="Unassembled WGS sequence"/>
</dbReference>
<dbReference type="AlphaFoldDB" id="A0A9P5C7N4"/>
<name>A0A9P5C7N4_9HYPO</name>
<evidence type="ECO:0000256" key="1">
    <source>
        <dbReference type="SAM" id="Coils"/>
    </source>
</evidence>
<organism evidence="2 3">
    <name type="scientific">Trichoderma lentiforme</name>
    <dbReference type="NCBI Taxonomy" id="1567552"/>
    <lineage>
        <taxon>Eukaryota</taxon>
        <taxon>Fungi</taxon>
        <taxon>Dikarya</taxon>
        <taxon>Ascomycota</taxon>
        <taxon>Pezizomycotina</taxon>
        <taxon>Sordariomycetes</taxon>
        <taxon>Hypocreomycetidae</taxon>
        <taxon>Hypocreales</taxon>
        <taxon>Hypocreaceae</taxon>
        <taxon>Trichoderma</taxon>
    </lineage>
</organism>
<keyword evidence="3" id="KW-1185">Reference proteome</keyword>
<evidence type="ECO:0000313" key="2">
    <source>
        <dbReference type="EMBL" id="KAF3060554.1"/>
    </source>
</evidence>